<reference evidence="1" key="2">
    <citation type="submission" date="2020-06" db="EMBL/GenBank/DDBJ databases">
        <authorList>
            <person name="Sheffer M."/>
        </authorList>
    </citation>
    <scope>NUCLEOTIDE SEQUENCE</scope>
</reference>
<comment type="caution">
    <text evidence="1">The sequence shown here is derived from an EMBL/GenBank/DDBJ whole genome shotgun (WGS) entry which is preliminary data.</text>
</comment>
<gene>
    <name evidence="1" type="ORF">HNY73_018894</name>
</gene>
<dbReference type="InterPro" id="IPR036397">
    <property type="entry name" value="RNaseH_sf"/>
</dbReference>
<sequence>MNRQWYQQKGVTSHTARKYLAMLQENFPEKIISPGTDFQYLSHSPDLKPPDAYLWEMLKDNMFNCEDPPRIVPALLKNVISFYRS</sequence>
<organism evidence="1 2">
    <name type="scientific">Argiope bruennichi</name>
    <name type="common">Wasp spider</name>
    <name type="synonym">Aranea bruennichi</name>
    <dbReference type="NCBI Taxonomy" id="94029"/>
    <lineage>
        <taxon>Eukaryota</taxon>
        <taxon>Metazoa</taxon>
        <taxon>Ecdysozoa</taxon>
        <taxon>Arthropoda</taxon>
        <taxon>Chelicerata</taxon>
        <taxon>Arachnida</taxon>
        <taxon>Araneae</taxon>
        <taxon>Araneomorphae</taxon>
        <taxon>Entelegynae</taxon>
        <taxon>Araneoidea</taxon>
        <taxon>Araneidae</taxon>
        <taxon>Argiope</taxon>
    </lineage>
</organism>
<dbReference type="PANTHER" id="PTHR47326:SF1">
    <property type="entry name" value="HTH PSQ-TYPE DOMAIN-CONTAINING PROTEIN"/>
    <property type="match status" value="1"/>
</dbReference>
<dbReference type="GO" id="GO:0003676">
    <property type="term" value="F:nucleic acid binding"/>
    <property type="evidence" value="ECO:0007669"/>
    <property type="project" value="InterPro"/>
</dbReference>
<name>A0A8T0EHT9_ARGBR</name>
<dbReference type="AlphaFoldDB" id="A0A8T0EHT9"/>
<dbReference type="EMBL" id="JABXBU010002228">
    <property type="protein sequence ID" value="KAF8771475.1"/>
    <property type="molecule type" value="Genomic_DNA"/>
</dbReference>
<proteinExistence type="predicted"/>
<keyword evidence="2" id="KW-1185">Reference proteome</keyword>
<reference evidence="1" key="1">
    <citation type="journal article" date="2020" name="bioRxiv">
        <title>Chromosome-level reference genome of the European wasp spider Argiope bruennichi: a resource for studies on range expansion and evolutionary adaptation.</title>
        <authorList>
            <person name="Sheffer M.M."/>
            <person name="Hoppe A."/>
            <person name="Krehenwinkel H."/>
            <person name="Uhl G."/>
            <person name="Kuss A.W."/>
            <person name="Jensen L."/>
            <person name="Jensen C."/>
            <person name="Gillespie R.G."/>
            <person name="Hoff K.J."/>
            <person name="Prost S."/>
        </authorList>
    </citation>
    <scope>NUCLEOTIDE SEQUENCE</scope>
</reference>
<protein>
    <submittedName>
        <fullName evidence="1">Uncharacterized protein</fullName>
    </submittedName>
</protein>
<dbReference type="PANTHER" id="PTHR47326">
    <property type="entry name" value="TRANSPOSABLE ELEMENT TC3 TRANSPOSASE-LIKE PROTEIN"/>
    <property type="match status" value="1"/>
</dbReference>
<accession>A0A8T0EHT9</accession>
<dbReference type="Proteomes" id="UP000807504">
    <property type="component" value="Unassembled WGS sequence"/>
</dbReference>
<evidence type="ECO:0000313" key="1">
    <source>
        <dbReference type="EMBL" id="KAF8771475.1"/>
    </source>
</evidence>
<evidence type="ECO:0000313" key="2">
    <source>
        <dbReference type="Proteomes" id="UP000807504"/>
    </source>
</evidence>
<dbReference type="Gene3D" id="3.30.420.10">
    <property type="entry name" value="Ribonuclease H-like superfamily/Ribonuclease H"/>
    <property type="match status" value="1"/>
</dbReference>